<evidence type="ECO:0000313" key="4">
    <source>
        <dbReference type="Proteomes" id="UP000198820"/>
    </source>
</evidence>
<organism evidence="3 4">
    <name type="scientific">Psychroflexus halocasei</name>
    <dbReference type="NCBI Taxonomy" id="908615"/>
    <lineage>
        <taxon>Bacteria</taxon>
        <taxon>Pseudomonadati</taxon>
        <taxon>Bacteroidota</taxon>
        <taxon>Flavobacteriia</taxon>
        <taxon>Flavobacteriales</taxon>
        <taxon>Flavobacteriaceae</taxon>
        <taxon>Psychroflexus</taxon>
    </lineage>
</organism>
<evidence type="ECO:0000256" key="2">
    <source>
        <dbReference type="ARBA" id="ARBA00022801"/>
    </source>
</evidence>
<dbReference type="GO" id="GO:0047617">
    <property type="term" value="F:fatty acyl-CoA hydrolase activity"/>
    <property type="evidence" value="ECO:0007669"/>
    <property type="project" value="TreeGrafter"/>
</dbReference>
<dbReference type="Gene3D" id="3.10.129.10">
    <property type="entry name" value="Hotdog Thioesterase"/>
    <property type="match status" value="1"/>
</dbReference>
<dbReference type="Pfam" id="PF13279">
    <property type="entry name" value="4HBT_2"/>
    <property type="match status" value="1"/>
</dbReference>
<dbReference type="EMBL" id="FNQF01000002">
    <property type="protein sequence ID" value="SDZ87155.1"/>
    <property type="molecule type" value="Genomic_DNA"/>
</dbReference>
<evidence type="ECO:0000313" key="3">
    <source>
        <dbReference type="EMBL" id="SDZ87155.1"/>
    </source>
</evidence>
<name>A0A1H3WJ52_9FLAO</name>
<dbReference type="Proteomes" id="UP000198820">
    <property type="component" value="Unassembled WGS sequence"/>
</dbReference>
<dbReference type="InterPro" id="IPR006684">
    <property type="entry name" value="YbgC/YbaW"/>
</dbReference>
<dbReference type="NCBIfam" id="TIGR00051">
    <property type="entry name" value="YbgC/FadM family acyl-CoA thioesterase"/>
    <property type="match status" value="1"/>
</dbReference>
<keyword evidence="4" id="KW-1185">Reference proteome</keyword>
<dbReference type="InterPro" id="IPR029069">
    <property type="entry name" value="HotDog_dom_sf"/>
</dbReference>
<reference evidence="3 4" key="1">
    <citation type="submission" date="2016-10" db="EMBL/GenBank/DDBJ databases">
        <authorList>
            <person name="de Groot N.N."/>
        </authorList>
    </citation>
    <scope>NUCLEOTIDE SEQUENCE [LARGE SCALE GENOMIC DNA]</scope>
    <source>
        <strain evidence="3 4">DSM 23581</strain>
    </source>
</reference>
<dbReference type="RefSeq" id="WP_093238883.1">
    <property type="nucleotide sequence ID" value="NZ_FNQF01000002.1"/>
</dbReference>
<dbReference type="STRING" id="908615.SAMN05421540_10225"/>
<dbReference type="SUPFAM" id="SSF54637">
    <property type="entry name" value="Thioesterase/thiol ester dehydrase-isomerase"/>
    <property type="match status" value="1"/>
</dbReference>
<gene>
    <name evidence="3" type="ORF">SAMN05421540_10225</name>
</gene>
<dbReference type="InterPro" id="IPR050563">
    <property type="entry name" value="4-hydroxybenzoyl-CoA_TE"/>
</dbReference>
<dbReference type="PIRSF" id="PIRSF003230">
    <property type="entry name" value="YbgC"/>
    <property type="match status" value="1"/>
</dbReference>
<dbReference type="AlphaFoldDB" id="A0A1H3WJ52"/>
<keyword evidence="2 3" id="KW-0378">Hydrolase</keyword>
<evidence type="ECO:0000256" key="1">
    <source>
        <dbReference type="ARBA" id="ARBA00005953"/>
    </source>
</evidence>
<dbReference type="PANTHER" id="PTHR31793">
    <property type="entry name" value="4-HYDROXYBENZOYL-COA THIOESTERASE FAMILY MEMBER"/>
    <property type="match status" value="1"/>
</dbReference>
<sequence length="133" mass="15617">MLKETQTPIEVRYAETDQMQIVHHSNYAIYFEQARVDWLRKQGMHYDKLEKEGVMLPLVSLEVKYKKPATFGDQLLVKTFLKELPNVKISFDYYIYNAKNELLTEGKTVHAFVSSESRRPMRCPQSILDLLSD</sequence>
<proteinExistence type="inferred from homology"/>
<dbReference type="CDD" id="cd00586">
    <property type="entry name" value="4HBT"/>
    <property type="match status" value="1"/>
</dbReference>
<accession>A0A1H3WJ52</accession>
<dbReference type="PANTHER" id="PTHR31793:SF27">
    <property type="entry name" value="NOVEL THIOESTERASE SUPERFAMILY DOMAIN AND SAPOSIN A-TYPE DOMAIN CONTAINING PROTEIN (0610012H03RIK)"/>
    <property type="match status" value="1"/>
</dbReference>
<comment type="similarity">
    <text evidence="1">Belongs to the 4-hydroxybenzoyl-CoA thioesterase family.</text>
</comment>
<protein>
    <submittedName>
        <fullName evidence="3">Acyl-CoA thioester hydrolase</fullName>
    </submittedName>
</protein>